<dbReference type="Proteomes" id="UP000009007">
    <property type="component" value="Chromosome I"/>
</dbReference>
<protein>
    <submittedName>
        <fullName evidence="1">Uncharacterized protein</fullName>
    </submittedName>
</protein>
<keyword evidence="2" id="KW-1185">Reference proteome</keyword>
<dbReference type="PATRIC" id="fig|1201294.9.peg.2175"/>
<dbReference type="AlphaFoldDB" id="I7LKD7"/>
<proteinExistence type="predicted"/>
<organism evidence="1 2">
    <name type="scientific">Methanoculleus bourgensis (strain ATCC 43281 / DSM 3045 / OCM 15 / MS2)</name>
    <name type="common">Methanogenium bourgense</name>
    <dbReference type="NCBI Taxonomy" id="1201294"/>
    <lineage>
        <taxon>Archaea</taxon>
        <taxon>Methanobacteriati</taxon>
        <taxon>Methanobacteriota</taxon>
        <taxon>Stenosarchaea group</taxon>
        <taxon>Methanomicrobia</taxon>
        <taxon>Methanomicrobiales</taxon>
        <taxon>Methanomicrobiaceae</taxon>
        <taxon>Methanoculleus</taxon>
    </lineage>
</organism>
<evidence type="ECO:0000313" key="2">
    <source>
        <dbReference type="Proteomes" id="UP000009007"/>
    </source>
</evidence>
<dbReference type="STRING" id="1201294.BN140_1980"/>
<dbReference type="HOGENOM" id="CLU_2613608_0_0_2"/>
<name>I7LKD7_METBM</name>
<reference evidence="2" key="1">
    <citation type="journal article" date="2012" name="J. Bacteriol.">
        <title>Complete genome sequence of the hydrogenotrophic, methanogenic archaeon Methanoculleus bourgensis strain MS2T, isolated from a sewage sludge digester.</title>
        <authorList>
            <person name="Maus I."/>
            <person name="Wibberg D."/>
            <person name="Stantscheff R."/>
            <person name="Eikmeyer F.G."/>
            <person name="Seffner A."/>
            <person name="Boelter J."/>
            <person name="Szczepanowski R."/>
            <person name="Blom J."/>
            <person name="Jaenicke S."/>
            <person name="Konig H."/>
            <person name="Puhler A."/>
            <person name="Schluter A."/>
        </authorList>
    </citation>
    <scope>NUCLEOTIDE SEQUENCE [LARGE SCALE GENOMIC DNA]</scope>
    <source>
        <strain evidence="2">ATCC 43281 / DSM 3045 / OCM 15 / MS2</strain>
    </source>
</reference>
<evidence type="ECO:0000313" key="1">
    <source>
        <dbReference type="EMBL" id="CCJ36902.1"/>
    </source>
</evidence>
<sequence length="78" mass="9037">MIITNSKHYMICVVTYKAEHEQRGTGLIIRIRFDDLPNPDCRKEIVSGDITHQYILTRAWCEIITESRSTNPMISSLL</sequence>
<gene>
    <name evidence="1" type="ordered locus">BN140_1980</name>
</gene>
<dbReference type="EMBL" id="HE964772">
    <property type="protein sequence ID" value="CCJ36902.1"/>
    <property type="molecule type" value="Genomic_DNA"/>
</dbReference>
<dbReference type="KEGG" id="mbg:BN140_1980"/>
<accession>I7LKD7</accession>